<evidence type="ECO:0000313" key="1">
    <source>
        <dbReference type="EMBL" id="AYV86624.1"/>
    </source>
</evidence>
<sequence>MAEGFMFFFTYIGQKMEQEQDMAFLCLEKSVAVSQSKFHLKSG</sequence>
<name>A0A3G5AJ55_9VIRU</name>
<accession>A0A3G5AJ55</accession>
<organism evidence="1">
    <name type="scientific">Sylvanvirus sp</name>
    <dbReference type="NCBI Taxonomy" id="2487774"/>
    <lineage>
        <taxon>Viruses</taxon>
    </lineage>
</organism>
<gene>
    <name evidence="1" type="ORF">Sylvanvirus4_38</name>
</gene>
<protein>
    <submittedName>
        <fullName evidence="1">Uncharacterized protein</fullName>
    </submittedName>
</protein>
<proteinExistence type="predicted"/>
<reference evidence="1" key="1">
    <citation type="submission" date="2018-10" db="EMBL/GenBank/DDBJ databases">
        <title>Hidden diversity of soil giant viruses.</title>
        <authorList>
            <person name="Schulz F."/>
            <person name="Alteio L."/>
            <person name="Goudeau D."/>
            <person name="Ryan E.M."/>
            <person name="Malmstrom R.R."/>
            <person name="Blanchard J."/>
            <person name="Woyke T."/>
        </authorList>
    </citation>
    <scope>NUCLEOTIDE SEQUENCE</scope>
    <source>
        <strain evidence="1">SYV1</strain>
    </source>
</reference>
<dbReference type="EMBL" id="MK072510">
    <property type="protein sequence ID" value="AYV86624.1"/>
    <property type="molecule type" value="Genomic_DNA"/>
</dbReference>